<dbReference type="GeneID" id="62157317"/>
<dbReference type="EMBL" id="JAATWM020000003">
    <property type="protein sequence ID" value="KAF9881374.1"/>
    <property type="molecule type" value="Genomic_DNA"/>
</dbReference>
<dbReference type="InterPro" id="IPR035979">
    <property type="entry name" value="RBD_domain_sf"/>
</dbReference>
<dbReference type="GO" id="GO:0003676">
    <property type="term" value="F:nucleic acid binding"/>
    <property type="evidence" value="ECO:0007669"/>
    <property type="project" value="InterPro"/>
</dbReference>
<sequence length="294" mass="33541">MAQYASDPYELRRRAVPWHDQVRDDLPTWIVEELRAGASLKEVFPEMDPNRNHFNAMRSVTRDEDLYDSLTPEQVARKQEFLRIIRKCLDFSPNYNGDTRNERNKSADVPDSQNTSVWLTGLPAGCDTSMLMEAIVKTGKTGKIWASHINNADPRDHKPFAAAKIVFFTRDGADRLMAAVQQGRFRVGGRVPRAAWNRIKSATRPAKDKIHSRVLIIEGHISIVNKESLEEWFKSKFEFQTDQVVQRKYNARLGINVLEWRFGSYRAQAEAAAIAITKELGGKVKWTHGDDPCA</sequence>
<name>A0A9P6IEI2_9PEZI</name>
<keyword evidence="2" id="KW-1185">Reference proteome</keyword>
<evidence type="ECO:0000313" key="1">
    <source>
        <dbReference type="EMBL" id="KAF9881374.1"/>
    </source>
</evidence>
<dbReference type="RefSeq" id="XP_038750835.1">
    <property type="nucleotide sequence ID" value="XM_038884243.1"/>
</dbReference>
<dbReference type="Proteomes" id="UP000781932">
    <property type="component" value="Unassembled WGS sequence"/>
</dbReference>
<dbReference type="SUPFAM" id="SSF54928">
    <property type="entry name" value="RNA-binding domain, RBD"/>
    <property type="match status" value="1"/>
</dbReference>
<organism evidence="1 2">
    <name type="scientific">Colletotrichum karsti</name>
    <dbReference type="NCBI Taxonomy" id="1095194"/>
    <lineage>
        <taxon>Eukaryota</taxon>
        <taxon>Fungi</taxon>
        <taxon>Dikarya</taxon>
        <taxon>Ascomycota</taxon>
        <taxon>Pezizomycotina</taxon>
        <taxon>Sordariomycetes</taxon>
        <taxon>Hypocreomycetidae</taxon>
        <taxon>Glomerellales</taxon>
        <taxon>Glomerellaceae</taxon>
        <taxon>Colletotrichum</taxon>
        <taxon>Colletotrichum boninense species complex</taxon>
    </lineage>
</organism>
<proteinExistence type="predicted"/>
<dbReference type="OrthoDB" id="5241026at2759"/>
<accession>A0A9P6IEI2</accession>
<reference evidence="1" key="1">
    <citation type="submission" date="2020-03" db="EMBL/GenBank/DDBJ databases">
        <authorList>
            <person name="He L."/>
        </authorList>
    </citation>
    <scope>NUCLEOTIDE SEQUENCE</scope>
    <source>
        <strain evidence="1">CkLH20</strain>
    </source>
</reference>
<protein>
    <submittedName>
        <fullName evidence="1">Uncharacterized protein</fullName>
    </submittedName>
</protein>
<evidence type="ECO:0000313" key="2">
    <source>
        <dbReference type="Proteomes" id="UP000781932"/>
    </source>
</evidence>
<comment type="caution">
    <text evidence="1">The sequence shown here is derived from an EMBL/GenBank/DDBJ whole genome shotgun (WGS) entry which is preliminary data.</text>
</comment>
<reference evidence="1" key="2">
    <citation type="submission" date="2020-11" db="EMBL/GenBank/DDBJ databases">
        <title>Whole genome sequencing of Colletotrichum sp.</title>
        <authorList>
            <person name="Li H."/>
        </authorList>
    </citation>
    <scope>NUCLEOTIDE SEQUENCE</scope>
    <source>
        <strain evidence="1">CkLH20</strain>
    </source>
</reference>
<gene>
    <name evidence="1" type="ORF">CkaCkLH20_01524</name>
</gene>
<dbReference type="AlphaFoldDB" id="A0A9P6IEI2"/>